<evidence type="ECO:0000256" key="4">
    <source>
        <dbReference type="HAMAP-Rule" id="MF_01343"/>
    </source>
</evidence>
<proteinExistence type="inferred from homology"/>
<dbReference type="Pfam" id="PF00312">
    <property type="entry name" value="Ribosomal_S15"/>
    <property type="match status" value="1"/>
</dbReference>
<protein>
    <recommendedName>
        <fullName evidence="4">Small ribosomal subunit protein uS15</fullName>
    </recommendedName>
</protein>
<dbReference type="PANTHER" id="PTHR23321">
    <property type="entry name" value="RIBOSOMAL PROTEIN S15, BACTERIAL AND ORGANELLAR"/>
    <property type="match status" value="1"/>
</dbReference>
<dbReference type="Gene3D" id="1.10.287.10">
    <property type="entry name" value="S15/NS1, RNA-binding"/>
    <property type="match status" value="1"/>
</dbReference>
<keyword evidence="4 6" id="KW-0699">rRNA-binding</keyword>
<dbReference type="Gene3D" id="6.10.250.3130">
    <property type="match status" value="1"/>
</dbReference>
<sequence>MSITKERKQELIKQFQQHENDTGSVEVQIAILTERINRLAQHFEKHKHDTNSKRGLLGLVGRRRKLLKYLARTNPERYQEVIAKLGLRK</sequence>
<dbReference type="GO" id="GO:0019843">
    <property type="term" value="F:rRNA binding"/>
    <property type="evidence" value="ECO:0007669"/>
    <property type="project" value="UniProtKB-UniRule"/>
</dbReference>
<dbReference type="GO" id="GO:0022627">
    <property type="term" value="C:cytosolic small ribosomal subunit"/>
    <property type="evidence" value="ECO:0007669"/>
    <property type="project" value="TreeGrafter"/>
</dbReference>
<dbReference type="NCBIfam" id="TIGR00952">
    <property type="entry name" value="S15_bact"/>
    <property type="match status" value="1"/>
</dbReference>
<dbReference type="STRING" id="1298851.TST_0451"/>
<dbReference type="InterPro" id="IPR000589">
    <property type="entry name" value="Ribosomal_uS15"/>
</dbReference>
<organism evidence="7 8">
    <name type="scientific">Thermosulfidibacter takaii (strain DSM 17441 / JCM 13301 / NBRC 103674 / ABI70S6)</name>
    <dbReference type="NCBI Taxonomy" id="1298851"/>
    <lineage>
        <taxon>Bacteria</taxon>
        <taxon>Pseudomonadati</taxon>
        <taxon>Thermosulfidibacterota</taxon>
        <taxon>Thermosulfidibacteria</taxon>
        <taxon>Thermosulfidibacterales</taxon>
        <taxon>Thermosulfidibacteraceae</taxon>
    </lineage>
</organism>
<comment type="function">
    <text evidence="4">Forms an intersubunit bridge (bridge B4) with the 23S rRNA of the 50S subunit in the ribosome.</text>
</comment>
<dbReference type="GO" id="GO:0006412">
    <property type="term" value="P:translation"/>
    <property type="evidence" value="ECO:0007669"/>
    <property type="project" value="UniProtKB-UniRule"/>
</dbReference>
<evidence type="ECO:0000313" key="7">
    <source>
        <dbReference type="EMBL" id="BAT71259.1"/>
    </source>
</evidence>
<evidence type="ECO:0000313" key="8">
    <source>
        <dbReference type="Proteomes" id="UP000063234"/>
    </source>
</evidence>
<dbReference type="OrthoDB" id="9799262at2"/>
<dbReference type="PATRIC" id="fig|1298851.3.peg.462"/>
<dbReference type="RefSeq" id="WP_068549178.1">
    <property type="nucleotide sequence ID" value="NZ_AP013035.1"/>
</dbReference>
<reference evidence="8" key="1">
    <citation type="journal article" date="2018" name="Science">
        <title>A primordial and reversible TCA cycle in a facultatively chemolithoautotrophic thermophile.</title>
        <authorList>
            <person name="Nunoura T."/>
            <person name="Chikaraishi Y."/>
            <person name="Izaki R."/>
            <person name="Suwa T."/>
            <person name="Sato T."/>
            <person name="Harada T."/>
            <person name="Mori K."/>
            <person name="Kato Y."/>
            <person name="Miyazaki M."/>
            <person name="Shimamura S."/>
            <person name="Yanagawa K."/>
            <person name="Shuto A."/>
            <person name="Ohkouchi N."/>
            <person name="Fujita N."/>
            <person name="Takaki Y."/>
            <person name="Atomi H."/>
            <person name="Takai K."/>
        </authorList>
    </citation>
    <scope>NUCLEOTIDE SEQUENCE [LARGE SCALE GENOMIC DNA]</scope>
    <source>
        <strain evidence="8">DSM 17441 / JCM 13301 / NBRC 103674 / ABI70S6</strain>
    </source>
</reference>
<dbReference type="InterPro" id="IPR009068">
    <property type="entry name" value="uS15_NS1_RNA-bd_sf"/>
</dbReference>
<keyword evidence="8" id="KW-1185">Reference proteome</keyword>
<dbReference type="InterPro" id="IPR005290">
    <property type="entry name" value="Ribosomal_uS15_bac-type"/>
</dbReference>
<comment type="similarity">
    <text evidence="4 5">Belongs to the universal ribosomal protein uS15 family.</text>
</comment>
<evidence type="ECO:0000256" key="3">
    <source>
        <dbReference type="ARBA" id="ARBA00064542"/>
    </source>
</evidence>
<dbReference type="HAMAP" id="MF_01343_B">
    <property type="entry name" value="Ribosomal_uS15_B"/>
    <property type="match status" value="1"/>
</dbReference>
<dbReference type="PROSITE" id="PS00362">
    <property type="entry name" value="RIBOSOMAL_S15"/>
    <property type="match status" value="1"/>
</dbReference>
<evidence type="ECO:0000256" key="2">
    <source>
        <dbReference type="ARBA" id="ARBA00023274"/>
    </source>
</evidence>
<evidence type="ECO:0000256" key="6">
    <source>
        <dbReference type="RuleBase" id="RU004524"/>
    </source>
</evidence>
<evidence type="ECO:0000256" key="5">
    <source>
        <dbReference type="RuleBase" id="RU003919"/>
    </source>
</evidence>
<dbReference type="KEGG" id="ttk:TST_0451"/>
<comment type="function">
    <text evidence="4 6">One of the primary rRNA binding proteins, it binds directly to 16S rRNA where it helps nucleate assembly of the platform of the 30S subunit by binding and bridging several RNA helices of the 16S rRNA.</text>
</comment>
<dbReference type="AlphaFoldDB" id="A0A0S3QSD9"/>
<dbReference type="FunFam" id="1.10.287.10:FF:000002">
    <property type="entry name" value="30S ribosomal protein S15"/>
    <property type="match status" value="1"/>
</dbReference>
<dbReference type="Proteomes" id="UP000063234">
    <property type="component" value="Chromosome"/>
</dbReference>
<dbReference type="PANTHER" id="PTHR23321:SF26">
    <property type="entry name" value="SMALL RIBOSOMAL SUBUNIT PROTEIN US15M"/>
    <property type="match status" value="1"/>
</dbReference>
<keyword evidence="2 4" id="KW-0687">Ribonucleoprotein</keyword>
<dbReference type="GO" id="GO:0003735">
    <property type="term" value="F:structural constituent of ribosome"/>
    <property type="evidence" value="ECO:0007669"/>
    <property type="project" value="InterPro"/>
</dbReference>
<dbReference type="CDD" id="cd00353">
    <property type="entry name" value="Ribosomal_S15p_S13e"/>
    <property type="match status" value="1"/>
</dbReference>
<keyword evidence="4 6" id="KW-0694">RNA-binding</keyword>
<comment type="subunit">
    <text evidence="3 4">Part of the 30S ribosomal subunit. Forms a bridge to the 50S subunit in the 70S ribosome, contacting the 23S rRNA.</text>
</comment>
<dbReference type="SUPFAM" id="SSF47060">
    <property type="entry name" value="S15/NS1 RNA-binding domain"/>
    <property type="match status" value="1"/>
</dbReference>
<dbReference type="SMART" id="SM01387">
    <property type="entry name" value="Ribosomal_S15"/>
    <property type="match status" value="1"/>
</dbReference>
<gene>
    <name evidence="4 7" type="primary">rpsO</name>
    <name evidence="7" type="ORF">TST_0451</name>
</gene>
<name>A0A0S3QSD9_THET7</name>
<evidence type="ECO:0000256" key="1">
    <source>
        <dbReference type="ARBA" id="ARBA00022980"/>
    </source>
</evidence>
<dbReference type="EMBL" id="AP013035">
    <property type="protein sequence ID" value="BAT71259.1"/>
    <property type="molecule type" value="Genomic_DNA"/>
</dbReference>
<accession>A0A0S3QSD9</accession>
<keyword evidence="1 4" id="KW-0689">Ribosomal protein</keyword>